<evidence type="ECO:0000313" key="3">
    <source>
        <dbReference type="Proteomes" id="UP001597368"/>
    </source>
</evidence>
<reference evidence="3" key="1">
    <citation type="journal article" date="2019" name="Int. J. Syst. Evol. Microbiol.">
        <title>The Global Catalogue of Microorganisms (GCM) 10K type strain sequencing project: providing services to taxonomists for standard genome sequencing and annotation.</title>
        <authorList>
            <consortium name="The Broad Institute Genomics Platform"/>
            <consortium name="The Broad Institute Genome Sequencing Center for Infectious Disease"/>
            <person name="Wu L."/>
            <person name="Ma J."/>
        </authorList>
    </citation>
    <scope>NUCLEOTIDE SEQUENCE [LARGE SCALE GENOMIC DNA]</scope>
    <source>
        <strain evidence="3">ICMP 6774ER</strain>
    </source>
</reference>
<accession>A0ABW4T5C4</accession>
<keyword evidence="1" id="KW-0175">Coiled coil</keyword>
<organism evidence="2 3">
    <name type="scientific">Nonomuraea mangrovi</name>
    <dbReference type="NCBI Taxonomy" id="2316207"/>
    <lineage>
        <taxon>Bacteria</taxon>
        <taxon>Bacillati</taxon>
        <taxon>Actinomycetota</taxon>
        <taxon>Actinomycetes</taxon>
        <taxon>Streptosporangiales</taxon>
        <taxon>Streptosporangiaceae</taxon>
        <taxon>Nonomuraea</taxon>
    </lineage>
</organism>
<evidence type="ECO:0000313" key="2">
    <source>
        <dbReference type="EMBL" id="MFD1936414.1"/>
    </source>
</evidence>
<comment type="caution">
    <text evidence="2">The sequence shown here is derived from an EMBL/GenBank/DDBJ whole genome shotgun (WGS) entry which is preliminary data.</text>
</comment>
<gene>
    <name evidence="2" type="ORF">ACFSKW_33575</name>
</gene>
<feature type="coiled-coil region" evidence="1">
    <location>
        <begin position="71"/>
        <end position="105"/>
    </location>
</feature>
<name>A0ABW4T5C4_9ACTN</name>
<dbReference type="Gene3D" id="1.10.287.1490">
    <property type="match status" value="1"/>
</dbReference>
<proteinExistence type="predicted"/>
<keyword evidence="3" id="KW-1185">Reference proteome</keyword>
<sequence length="314" mass="34590">MTDFAGIDEQLRVAKERVRRFDQLTRQRGAVTRQLGPVRQAVAALQEQLVDEEGDVTRLESGFAGFVAKLLGSKEERLTQERAEVEAARQRLDGQRTRVASLEGDITGIDGELARLGPVREEYATLLAEKERMLIELADPRGRELADLAERLGDLAADLREHDEAHRAGVAAGRELDLVLDRLNAASGASTWDVLGGGYVADSVERTRLEEADQAAWRAQRQLDVFSRELADVGVAAGPQLPEVDTRWFVDTFFDNIVTDVLKHQRISGTRDAVAEVARWAGTTVAAVARRSAELAAERAALLARRDELLTPHP</sequence>
<dbReference type="EMBL" id="JBHUFV010000050">
    <property type="protein sequence ID" value="MFD1936414.1"/>
    <property type="molecule type" value="Genomic_DNA"/>
</dbReference>
<protein>
    <submittedName>
        <fullName evidence="2">Uncharacterized protein</fullName>
    </submittedName>
</protein>
<dbReference type="Proteomes" id="UP001597368">
    <property type="component" value="Unassembled WGS sequence"/>
</dbReference>
<evidence type="ECO:0000256" key="1">
    <source>
        <dbReference type="SAM" id="Coils"/>
    </source>
</evidence>
<dbReference type="RefSeq" id="WP_379576666.1">
    <property type="nucleotide sequence ID" value="NZ_JBHUFV010000050.1"/>
</dbReference>